<dbReference type="AlphaFoldDB" id="A0AA35RM41"/>
<name>A0AA35RM41_GEOBA</name>
<proteinExistence type="predicted"/>
<evidence type="ECO:0000313" key="1">
    <source>
        <dbReference type="EMBL" id="CAI8014075.1"/>
    </source>
</evidence>
<dbReference type="Proteomes" id="UP001174909">
    <property type="component" value="Unassembled WGS sequence"/>
</dbReference>
<gene>
    <name evidence="1" type="ORF">GBAR_LOCUS8828</name>
</gene>
<evidence type="ECO:0000313" key="2">
    <source>
        <dbReference type="Proteomes" id="UP001174909"/>
    </source>
</evidence>
<reference evidence="1" key="1">
    <citation type="submission" date="2023-03" db="EMBL/GenBank/DDBJ databases">
        <authorList>
            <person name="Steffen K."/>
            <person name="Cardenas P."/>
        </authorList>
    </citation>
    <scope>NUCLEOTIDE SEQUENCE</scope>
</reference>
<sequence>MIGLEMPVTIVHTCLTLARLTMMMIGLGTTATHTFHLTMIMTPF</sequence>
<comment type="caution">
    <text evidence="1">The sequence shown here is derived from an EMBL/GenBank/DDBJ whole genome shotgun (WGS) entry which is preliminary data.</text>
</comment>
<keyword evidence="2" id="KW-1185">Reference proteome</keyword>
<protein>
    <submittedName>
        <fullName evidence="1">Uncharacterized protein</fullName>
    </submittedName>
</protein>
<organism evidence="1 2">
    <name type="scientific">Geodia barretti</name>
    <name type="common">Barrett's horny sponge</name>
    <dbReference type="NCBI Taxonomy" id="519541"/>
    <lineage>
        <taxon>Eukaryota</taxon>
        <taxon>Metazoa</taxon>
        <taxon>Porifera</taxon>
        <taxon>Demospongiae</taxon>
        <taxon>Heteroscleromorpha</taxon>
        <taxon>Tetractinellida</taxon>
        <taxon>Astrophorina</taxon>
        <taxon>Geodiidae</taxon>
        <taxon>Geodia</taxon>
    </lineage>
</organism>
<dbReference type="EMBL" id="CASHTH010001324">
    <property type="protein sequence ID" value="CAI8014075.1"/>
    <property type="molecule type" value="Genomic_DNA"/>
</dbReference>
<accession>A0AA35RM41</accession>